<evidence type="ECO:0000259" key="24">
    <source>
        <dbReference type="PROSITE" id="PS51910"/>
    </source>
</evidence>
<keyword evidence="11" id="KW-0146">Chitin degradation</keyword>
<dbReference type="Pfam" id="PF06131">
    <property type="entry name" value="DUF963"/>
    <property type="match status" value="3"/>
</dbReference>
<evidence type="ECO:0000256" key="11">
    <source>
        <dbReference type="ARBA" id="ARBA00023024"/>
    </source>
</evidence>
<evidence type="ECO:0000256" key="6">
    <source>
        <dbReference type="ARBA" id="ARBA00022512"/>
    </source>
</evidence>
<dbReference type="GO" id="GO:0098552">
    <property type="term" value="C:side of membrane"/>
    <property type="evidence" value="ECO:0007669"/>
    <property type="project" value="UniProtKB-KW"/>
</dbReference>
<keyword evidence="5" id="KW-1003">Cell membrane</keyword>
<feature type="chain" id="PRO_5024926966" description="chitinase" evidence="23">
    <location>
        <begin position="23"/>
        <end position="1010"/>
    </location>
</feature>
<evidence type="ECO:0000256" key="4">
    <source>
        <dbReference type="ARBA" id="ARBA00012729"/>
    </source>
</evidence>
<proteinExistence type="inferred from homology"/>
<evidence type="ECO:0000256" key="8">
    <source>
        <dbReference type="ARBA" id="ARBA00022669"/>
    </source>
</evidence>
<feature type="compositionally biased region" description="Low complexity" evidence="21">
    <location>
        <begin position="451"/>
        <end position="471"/>
    </location>
</feature>
<protein>
    <recommendedName>
        <fullName evidence="4">chitinase</fullName>
        <ecNumber evidence="4">3.2.1.14</ecNumber>
    </recommendedName>
</protein>
<keyword evidence="13" id="KW-0325">Glycoprotein</keyword>
<keyword evidence="16 20" id="KW-0326">Glycosidase</keyword>
<evidence type="ECO:0000256" key="10">
    <source>
        <dbReference type="ARBA" id="ARBA00022801"/>
    </source>
</evidence>
<keyword evidence="14" id="KW-0119">Carbohydrate metabolism</keyword>
<keyword evidence="15" id="KW-0449">Lipoprotein</keyword>
<dbReference type="OrthoDB" id="6020543at2759"/>
<dbReference type="PANTHER" id="PTHR45708">
    <property type="entry name" value="ENDOCHITINASE"/>
    <property type="match status" value="1"/>
</dbReference>
<feature type="compositionally biased region" description="Low complexity" evidence="21">
    <location>
        <begin position="666"/>
        <end position="724"/>
    </location>
</feature>
<dbReference type="AlphaFoldDB" id="A0A5N7ADH5"/>
<keyword evidence="7" id="KW-0336">GPI-anchor</keyword>
<keyword evidence="26" id="KW-1185">Reference proteome</keyword>
<feature type="compositionally biased region" description="Polar residues" evidence="21">
    <location>
        <begin position="546"/>
        <end position="565"/>
    </location>
</feature>
<evidence type="ECO:0000256" key="15">
    <source>
        <dbReference type="ARBA" id="ARBA00023288"/>
    </source>
</evidence>
<evidence type="ECO:0000256" key="9">
    <source>
        <dbReference type="ARBA" id="ARBA00022729"/>
    </source>
</evidence>
<evidence type="ECO:0000313" key="25">
    <source>
        <dbReference type="EMBL" id="KAE8367388.1"/>
    </source>
</evidence>
<evidence type="ECO:0000256" key="14">
    <source>
        <dbReference type="ARBA" id="ARBA00023277"/>
    </source>
</evidence>
<feature type="transmembrane region" description="Helical" evidence="22">
    <location>
        <begin position="992"/>
        <end position="1009"/>
    </location>
</feature>
<dbReference type="PANTHER" id="PTHR45708:SF47">
    <property type="entry name" value="ENDOCHITINASE A"/>
    <property type="match status" value="1"/>
</dbReference>
<dbReference type="GO" id="GO:0000272">
    <property type="term" value="P:polysaccharide catabolic process"/>
    <property type="evidence" value="ECO:0007669"/>
    <property type="project" value="UniProtKB-KW"/>
</dbReference>
<dbReference type="FunFam" id="3.20.20.80:FF:000150">
    <property type="entry name" value="Class III chitinase ChiA1"/>
    <property type="match status" value="1"/>
</dbReference>
<dbReference type="InterPro" id="IPR001579">
    <property type="entry name" value="Glyco_hydro_18_chit_AS"/>
</dbReference>
<comment type="function">
    <text evidence="18">GPI-anchored chitinase involved in the degradation of chitin, a component of the cell walls of fungi and exoskeletal elements of some animals (including worms and arthropods). Required to reshape the cell wall at the sites where cell wall remodeling and/or cell wall maturation actively take place such as sites of conidia formation.</text>
</comment>
<dbReference type="Pfam" id="PF00704">
    <property type="entry name" value="Glyco_hydro_18"/>
    <property type="match status" value="1"/>
</dbReference>
<feature type="compositionally biased region" description="Polar residues" evidence="21">
    <location>
        <begin position="643"/>
        <end position="665"/>
    </location>
</feature>
<keyword evidence="6" id="KW-0964">Secreted</keyword>
<feature type="compositionally biased region" description="Low complexity" evidence="21">
    <location>
        <begin position="346"/>
        <end position="395"/>
    </location>
</feature>
<dbReference type="EC" id="3.2.1.14" evidence="4"/>
<keyword evidence="6" id="KW-0134">Cell wall</keyword>
<organism evidence="25 26">
    <name type="scientific">Aspergillus caelatus</name>
    <dbReference type="NCBI Taxonomy" id="61420"/>
    <lineage>
        <taxon>Eukaryota</taxon>
        <taxon>Fungi</taxon>
        <taxon>Dikarya</taxon>
        <taxon>Ascomycota</taxon>
        <taxon>Pezizomycotina</taxon>
        <taxon>Eurotiomycetes</taxon>
        <taxon>Eurotiomycetidae</taxon>
        <taxon>Eurotiales</taxon>
        <taxon>Aspergillaceae</taxon>
        <taxon>Aspergillus</taxon>
        <taxon>Aspergillus subgen. Circumdati</taxon>
    </lineage>
</organism>
<dbReference type="GO" id="GO:0005886">
    <property type="term" value="C:plasma membrane"/>
    <property type="evidence" value="ECO:0007669"/>
    <property type="project" value="UniProtKB-SubCell"/>
</dbReference>
<evidence type="ECO:0000256" key="22">
    <source>
        <dbReference type="SAM" id="Phobius"/>
    </source>
</evidence>
<dbReference type="PROSITE" id="PS51910">
    <property type="entry name" value="GH18_2"/>
    <property type="match status" value="1"/>
</dbReference>
<feature type="region of interest" description="Disordered" evidence="21">
    <location>
        <begin position="338"/>
        <end position="577"/>
    </location>
</feature>
<feature type="compositionally biased region" description="Polar residues" evidence="21">
    <location>
        <begin position="396"/>
        <end position="450"/>
    </location>
</feature>
<evidence type="ECO:0000256" key="2">
    <source>
        <dbReference type="ARBA" id="ARBA00004191"/>
    </source>
</evidence>
<feature type="compositionally biased region" description="Low complexity" evidence="21">
    <location>
        <begin position="732"/>
        <end position="757"/>
    </location>
</feature>
<evidence type="ECO:0000256" key="21">
    <source>
        <dbReference type="SAM" id="MobiDB-lite"/>
    </source>
</evidence>
<comment type="catalytic activity">
    <reaction evidence="1">
        <text>Random endo-hydrolysis of N-acetyl-beta-D-glucosaminide (1-&gt;4)-beta-linkages in chitin and chitodextrins.</text>
        <dbReference type="EC" id="3.2.1.14"/>
    </reaction>
</comment>
<dbReference type="GeneID" id="43656504"/>
<evidence type="ECO:0000256" key="20">
    <source>
        <dbReference type="RuleBase" id="RU000489"/>
    </source>
</evidence>
<feature type="region of interest" description="Disordered" evidence="21">
    <location>
        <begin position="603"/>
        <end position="757"/>
    </location>
</feature>
<evidence type="ECO:0000256" key="3">
    <source>
        <dbReference type="ARBA" id="ARBA00004609"/>
    </source>
</evidence>
<evidence type="ECO:0000256" key="5">
    <source>
        <dbReference type="ARBA" id="ARBA00022475"/>
    </source>
</evidence>
<feature type="compositionally biased region" description="Low complexity" evidence="21">
    <location>
        <begin position="566"/>
        <end position="577"/>
    </location>
</feature>
<dbReference type="RefSeq" id="XP_031930469.1">
    <property type="nucleotide sequence ID" value="XM_032072058.1"/>
</dbReference>
<feature type="compositionally biased region" description="Polar residues" evidence="21">
    <location>
        <begin position="472"/>
        <end position="487"/>
    </location>
</feature>
<dbReference type="Proteomes" id="UP000326268">
    <property type="component" value="Unassembled WGS sequence"/>
</dbReference>
<dbReference type="SUPFAM" id="SSF51445">
    <property type="entry name" value="(Trans)glycosidases"/>
    <property type="match status" value="1"/>
</dbReference>
<evidence type="ECO:0000256" key="17">
    <source>
        <dbReference type="ARBA" id="ARBA00023326"/>
    </source>
</evidence>
<evidence type="ECO:0000256" key="18">
    <source>
        <dbReference type="ARBA" id="ARBA00024658"/>
    </source>
</evidence>
<dbReference type="InterPro" id="IPR050542">
    <property type="entry name" value="Glycosyl_Hydrlase18_Chitinase"/>
</dbReference>
<evidence type="ECO:0000256" key="16">
    <source>
        <dbReference type="ARBA" id="ARBA00023295"/>
    </source>
</evidence>
<comment type="subcellular location">
    <subcellularLocation>
        <location evidence="3">Cell membrane</location>
        <topology evidence="3">Lipid-anchor</topology>
        <topology evidence="3">GPI-anchor</topology>
    </subcellularLocation>
    <subcellularLocation>
        <location evidence="2">Secreted</location>
        <location evidence="2">Cell wall</location>
    </subcellularLocation>
</comment>
<accession>A0A5N7ADH5</accession>
<feature type="region of interest" description="Disordered" evidence="21">
    <location>
        <begin position="944"/>
        <end position="975"/>
    </location>
</feature>
<name>A0A5N7ADH5_9EURO</name>
<keyword evidence="10 20" id="KW-0378">Hydrolase</keyword>
<dbReference type="CDD" id="cd02877">
    <property type="entry name" value="GH18_hevamine_XipI_class_III"/>
    <property type="match status" value="1"/>
</dbReference>
<dbReference type="InterPro" id="IPR001223">
    <property type="entry name" value="Glyco_hydro18_cat"/>
</dbReference>
<dbReference type="GO" id="GO:0008061">
    <property type="term" value="F:chitin binding"/>
    <property type="evidence" value="ECO:0007669"/>
    <property type="project" value="UniProtKB-KW"/>
</dbReference>
<evidence type="ECO:0000256" key="7">
    <source>
        <dbReference type="ARBA" id="ARBA00022622"/>
    </source>
</evidence>
<dbReference type="GO" id="GO:0006032">
    <property type="term" value="P:chitin catabolic process"/>
    <property type="evidence" value="ECO:0007669"/>
    <property type="project" value="UniProtKB-KW"/>
</dbReference>
<keyword evidence="22" id="KW-1133">Transmembrane helix</keyword>
<dbReference type="InterPro" id="IPR009306">
    <property type="entry name" value="DUF963"/>
</dbReference>
<evidence type="ECO:0000256" key="19">
    <source>
        <dbReference type="ARBA" id="ARBA00025727"/>
    </source>
</evidence>
<feature type="domain" description="GH18" evidence="24">
    <location>
        <begin position="29"/>
        <end position="338"/>
    </location>
</feature>
<feature type="compositionally biased region" description="Low complexity" evidence="21">
    <location>
        <begin position="488"/>
        <end position="540"/>
    </location>
</feature>
<evidence type="ECO:0000256" key="12">
    <source>
        <dbReference type="ARBA" id="ARBA00023136"/>
    </source>
</evidence>
<feature type="signal peptide" evidence="23">
    <location>
        <begin position="1"/>
        <end position="22"/>
    </location>
</feature>
<dbReference type="InterPro" id="IPR017853">
    <property type="entry name" value="GH"/>
</dbReference>
<keyword evidence="8" id="KW-0147">Chitin-binding</keyword>
<feature type="compositionally biased region" description="Low complexity" evidence="21">
    <location>
        <begin position="619"/>
        <end position="642"/>
    </location>
</feature>
<dbReference type="EMBL" id="ML737598">
    <property type="protein sequence ID" value="KAE8367388.1"/>
    <property type="molecule type" value="Genomic_DNA"/>
</dbReference>
<keyword evidence="22" id="KW-0812">Transmembrane</keyword>
<dbReference type="InterPro" id="IPR045321">
    <property type="entry name" value="Cts1-like"/>
</dbReference>
<gene>
    <name evidence="25" type="ORF">BDV27DRAFT_154953</name>
</gene>
<keyword evidence="9 23" id="KW-0732">Signal</keyword>
<dbReference type="GO" id="GO:0005576">
    <property type="term" value="C:extracellular region"/>
    <property type="evidence" value="ECO:0007669"/>
    <property type="project" value="TreeGrafter"/>
</dbReference>
<dbReference type="Gene3D" id="3.20.20.80">
    <property type="entry name" value="Glycosidases"/>
    <property type="match status" value="1"/>
</dbReference>
<evidence type="ECO:0000256" key="1">
    <source>
        <dbReference type="ARBA" id="ARBA00000822"/>
    </source>
</evidence>
<dbReference type="PROSITE" id="PS01095">
    <property type="entry name" value="GH18_1"/>
    <property type="match status" value="1"/>
</dbReference>
<evidence type="ECO:0000256" key="13">
    <source>
        <dbReference type="ARBA" id="ARBA00023180"/>
    </source>
</evidence>
<keyword evidence="17" id="KW-0624">Polysaccharide degradation</keyword>
<comment type="similarity">
    <text evidence="19">Belongs to the glycosyl hydrolase 18 family. Chitinase class III subfamily.</text>
</comment>
<evidence type="ECO:0000313" key="26">
    <source>
        <dbReference type="Proteomes" id="UP000326268"/>
    </source>
</evidence>
<dbReference type="GO" id="GO:0008843">
    <property type="term" value="F:endochitinase activity"/>
    <property type="evidence" value="ECO:0007669"/>
    <property type="project" value="UniProtKB-EC"/>
</dbReference>
<reference evidence="25 26" key="1">
    <citation type="submission" date="2019-04" db="EMBL/GenBank/DDBJ databases">
        <title>Friends and foes A comparative genomics studyof 23 Aspergillus species from section Flavi.</title>
        <authorList>
            <consortium name="DOE Joint Genome Institute"/>
            <person name="Kjaerbolling I."/>
            <person name="Vesth T."/>
            <person name="Frisvad J.C."/>
            <person name="Nybo J.L."/>
            <person name="Theobald S."/>
            <person name="Kildgaard S."/>
            <person name="Isbrandt T."/>
            <person name="Kuo A."/>
            <person name="Sato A."/>
            <person name="Lyhne E.K."/>
            <person name="Kogle M.E."/>
            <person name="Wiebenga A."/>
            <person name="Kun R.S."/>
            <person name="Lubbers R.J."/>
            <person name="Makela M.R."/>
            <person name="Barry K."/>
            <person name="Chovatia M."/>
            <person name="Clum A."/>
            <person name="Daum C."/>
            <person name="Haridas S."/>
            <person name="He G."/>
            <person name="LaButti K."/>
            <person name="Lipzen A."/>
            <person name="Mondo S."/>
            <person name="Riley R."/>
            <person name="Salamov A."/>
            <person name="Simmons B.A."/>
            <person name="Magnuson J.K."/>
            <person name="Henrissat B."/>
            <person name="Mortensen U.H."/>
            <person name="Larsen T.O."/>
            <person name="Devries R.P."/>
            <person name="Grigoriev I.V."/>
            <person name="Machida M."/>
            <person name="Baker S.E."/>
            <person name="Andersen M.R."/>
        </authorList>
    </citation>
    <scope>NUCLEOTIDE SEQUENCE [LARGE SCALE GENOMIC DNA]</scope>
    <source>
        <strain evidence="25 26">CBS 763.97</strain>
    </source>
</reference>
<evidence type="ECO:0000256" key="23">
    <source>
        <dbReference type="SAM" id="SignalP"/>
    </source>
</evidence>
<feature type="compositionally biased region" description="Polar residues" evidence="21">
    <location>
        <begin position="603"/>
        <end position="618"/>
    </location>
</feature>
<keyword evidence="12 22" id="KW-0472">Membrane</keyword>
<sequence length="1010" mass="103103">MVFSKSLAVAAAALAVSPLVHAFNAQSKSNVAVYYGQGYNQPRLSHFCQESALDIINIGFVNGFPDQSPANWPGSNFGNQCDGLTYEIGGVKTDLLSGCHQIMEDIPICQAAGKKVLLSIGGSTPDNQELLSTESAIGFAEFLWASFGPVDDTWVAWGGPRPFGNVSVDGFDFDIEHNGGFGYGAMVTRFRELFAGKPDQKFYLSGSPQCHIPDKQLSLAIATSAFDFVWVQFYNNDDCSARNFVTGEGFNFDAWVDIIKSGGNPAAKLFVGLPGSESAALDGYYLTPDEVKPLVKKYMKLYPDVFGGIMVWEATQSDRNQINGTSYAGHIKRILTELDPTPPAPTTSLSSSIIASSTPVRSSTPVISSTPTPSSTPVQSSSLVTSSTPLASSTPGHSSSPIASTTPIQSSTPVQSSTLIVSSSPARSSTPVQSSTPFRSSTPVHSSISAHSSTRIVSSSPVRSSTPVHSSATTHSSTPIISRSTVQSSALAHSSTTTASSTPASSSPLVHSSTPIQSSLPQSSSTTAQSSTPASSATISMPSVPGRSSTPATSRTQSASVITGHSSSQISSKSSLTSGMLTRSSSAVASRTTSASAILTETISPIPSGTPIHSGNTFSSAELTSPATSTPSTPPVTSGEPSLSISATVSENHSSIKPGVSTTSNPTGTPASSTVPAPSTASTSNSSSTSTVNSNPTGQSSPTKSHTPHSATASSSAQAANPTTLTGSEPDNGNGTVTSTITSGIVTPSVTPTGTTSEPLTVTTVIVTSYIDICPTGFTTITTTYTTTYCPGTVSATATATNAPSEPGSQTAIPTPPEGWTSTVTVCTHCAPTPTTVTLTLPVTTTTTEPITVPAQQTTDVLPAEGWTTTVTVCTKCASTPTTLTLTVPATGAGAGSNPVNPTSTIPVGQTSSPSGHESSIEPMVTNTVISHSQSLSRTSSAIVRTGSVHPPSSTLAVRPSTSGSRVPMAPGETQDTVSPIFTGVASQPARLGHGAAALIALVVAVILLI</sequence>
<feature type="compositionally biased region" description="Polar residues" evidence="21">
    <location>
        <begin position="951"/>
        <end position="965"/>
    </location>
</feature>